<dbReference type="Gene3D" id="3.40.30.10">
    <property type="entry name" value="Glutaredoxin"/>
    <property type="match status" value="1"/>
</dbReference>
<evidence type="ECO:0000313" key="3">
    <source>
        <dbReference type="EMBL" id="OGI64381.1"/>
    </source>
</evidence>
<feature type="chain" id="PRO_5009527136" description="Thioredoxin domain-containing protein" evidence="1">
    <location>
        <begin position="25"/>
        <end position="161"/>
    </location>
</feature>
<dbReference type="InterPro" id="IPR036249">
    <property type="entry name" value="Thioredoxin-like_sf"/>
</dbReference>
<dbReference type="PANTHER" id="PTHR42852">
    <property type="entry name" value="THIOL:DISULFIDE INTERCHANGE PROTEIN DSBE"/>
    <property type="match status" value="1"/>
</dbReference>
<accession>A0A1F6V3P1</accession>
<dbReference type="AlphaFoldDB" id="A0A1F6V3P1"/>
<reference evidence="3 4" key="1">
    <citation type="journal article" date="2016" name="Nat. Commun.">
        <title>Thousands of microbial genomes shed light on interconnected biogeochemical processes in an aquifer system.</title>
        <authorList>
            <person name="Anantharaman K."/>
            <person name="Brown C.T."/>
            <person name="Hug L.A."/>
            <person name="Sharon I."/>
            <person name="Castelle C.J."/>
            <person name="Probst A.J."/>
            <person name="Thomas B.C."/>
            <person name="Singh A."/>
            <person name="Wilkins M.J."/>
            <person name="Karaoz U."/>
            <person name="Brodie E.L."/>
            <person name="Williams K.H."/>
            <person name="Hubbard S.S."/>
            <person name="Banfield J.F."/>
        </authorList>
    </citation>
    <scope>NUCLEOTIDE SEQUENCE [LARGE SCALE GENOMIC DNA]</scope>
</reference>
<sequence>MTIRRLAAAAVLLLTIVVLGSVRAATFPDFTFKTDNGPLKLDSLRGKVVYVDYWASWCVPCRQSFPWMNEIQTRYKDKGLVVVAINIDTDPAAAKRFLAKVPANFIIAYDPESVTANALNLPGMPTSFLLDRKGEIVWRHVGFREADKPKSEAKINEVLEK</sequence>
<dbReference type="Proteomes" id="UP000179076">
    <property type="component" value="Unassembled WGS sequence"/>
</dbReference>
<organism evidence="3 4">
    <name type="scientific">Candidatus Muproteobacteria bacterium RBG_16_60_9</name>
    <dbReference type="NCBI Taxonomy" id="1817755"/>
    <lineage>
        <taxon>Bacteria</taxon>
        <taxon>Pseudomonadati</taxon>
        <taxon>Pseudomonadota</taxon>
        <taxon>Candidatus Muproteobacteria</taxon>
    </lineage>
</organism>
<feature type="signal peptide" evidence="1">
    <location>
        <begin position="1"/>
        <end position="24"/>
    </location>
</feature>
<dbReference type="PANTHER" id="PTHR42852:SF18">
    <property type="entry name" value="CHROMOSOME UNDETERMINED SCAFFOLD_47, WHOLE GENOME SHOTGUN SEQUENCE"/>
    <property type="match status" value="1"/>
</dbReference>
<evidence type="ECO:0000313" key="4">
    <source>
        <dbReference type="Proteomes" id="UP000179076"/>
    </source>
</evidence>
<evidence type="ECO:0000256" key="1">
    <source>
        <dbReference type="SAM" id="SignalP"/>
    </source>
</evidence>
<gene>
    <name evidence="3" type="ORF">A2W18_12910</name>
</gene>
<comment type="caution">
    <text evidence="3">The sequence shown here is derived from an EMBL/GenBank/DDBJ whole genome shotgun (WGS) entry which is preliminary data.</text>
</comment>
<dbReference type="GO" id="GO:0016491">
    <property type="term" value="F:oxidoreductase activity"/>
    <property type="evidence" value="ECO:0007669"/>
    <property type="project" value="InterPro"/>
</dbReference>
<evidence type="ECO:0000259" key="2">
    <source>
        <dbReference type="PROSITE" id="PS51352"/>
    </source>
</evidence>
<dbReference type="CDD" id="cd02966">
    <property type="entry name" value="TlpA_like_family"/>
    <property type="match status" value="1"/>
</dbReference>
<name>A0A1F6V3P1_9PROT</name>
<dbReference type="InterPro" id="IPR050553">
    <property type="entry name" value="Thioredoxin_ResA/DsbE_sf"/>
</dbReference>
<proteinExistence type="predicted"/>
<dbReference type="InterPro" id="IPR013766">
    <property type="entry name" value="Thioredoxin_domain"/>
</dbReference>
<dbReference type="PROSITE" id="PS51352">
    <property type="entry name" value="THIOREDOXIN_2"/>
    <property type="match status" value="1"/>
</dbReference>
<dbReference type="SUPFAM" id="SSF52833">
    <property type="entry name" value="Thioredoxin-like"/>
    <property type="match status" value="1"/>
</dbReference>
<keyword evidence="1" id="KW-0732">Signal</keyword>
<protein>
    <recommendedName>
        <fullName evidence="2">Thioredoxin domain-containing protein</fullName>
    </recommendedName>
</protein>
<dbReference type="EMBL" id="MFSP01000136">
    <property type="protein sequence ID" value="OGI64381.1"/>
    <property type="molecule type" value="Genomic_DNA"/>
</dbReference>
<dbReference type="Pfam" id="PF08534">
    <property type="entry name" value="Redoxin"/>
    <property type="match status" value="1"/>
</dbReference>
<dbReference type="InterPro" id="IPR013740">
    <property type="entry name" value="Redoxin"/>
</dbReference>
<feature type="domain" description="Thioredoxin" evidence="2">
    <location>
        <begin position="21"/>
        <end position="160"/>
    </location>
</feature>